<keyword evidence="7" id="KW-1185">Reference proteome</keyword>
<dbReference type="Pfam" id="PF13407">
    <property type="entry name" value="Peripla_BP_4"/>
    <property type="match status" value="1"/>
</dbReference>
<comment type="subcellular location">
    <subcellularLocation>
        <location evidence="1">Cell envelope</location>
    </subcellularLocation>
</comment>
<keyword evidence="3 4" id="KW-0732">Signal</keyword>
<dbReference type="InterPro" id="IPR025997">
    <property type="entry name" value="SBP_2_dom"/>
</dbReference>
<reference evidence="7" key="1">
    <citation type="submission" date="2016-10" db="EMBL/GenBank/DDBJ databases">
        <authorList>
            <person name="Varghese N."/>
            <person name="Submissions S."/>
        </authorList>
    </citation>
    <scope>NUCLEOTIDE SEQUENCE [LARGE SCALE GENOMIC DNA]</scope>
    <source>
        <strain evidence="7">S1b</strain>
    </source>
</reference>
<dbReference type="PANTHER" id="PTHR46847">
    <property type="entry name" value="D-ALLOSE-BINDING PERIPLASMIC PROTEIN-RELATED"/>
    <property type="match status" value="1"/>
</dbReference>
<evidence type="ECO:0000256" key="1">
    <source>
        <dbReference type="ARBA" id="ARBA00004196"/>
    </source>
</evidence>
<dbReference type="AlphaFoldDB" id="A0A1H9SAJ1"/>
<dbReference type="GO" id="GO:0030313">
    <property type="term" value="C:cell envelope"/>
    <property type="evidence" value="ECO:0007669"/>
    <property type="project" value="UniProtKB-SubCell"/>
</dbReference>
<evidence type="ECO:0000256" key="3">
    <source>
        <dbReference type="ARBA" id="ARBA00022729"/>
    </source>
</evidence>
<feature type="signal peptide" evidence="4">
    <location>
        <begin position="1"/>
        <end position="23"/>
    </location>
</feature>
<dbReference type="Gene3D" id="3.40.50.2300">
    <property type="match status" value="2"/>
</dbReference>
<name>A0A1H9SAJ1_9FIRM</name>
<dbReference type="GO" id="GO:0030246">
    <property type="term" value="F:carbohydrate binding"/>
    <property type="evidence" value="ECO:0007669"/>
    <property type="project" value="UniProtKB-ARBA"/>
</dbReference>
<dbReference type="InterPro" id="IPR028082">
    <property type="entry name" value="Peripla_BP_I"/>
</dbReference>
<dbReference type="SUPFAM" id="SSF53822">
    <property type="entry name" value="Periplasmic binding protein-like I"/>
    <property type="match status" value="1"/>
</dbReference>
<comment type="similarity">
    <text evidence="2">Belongs to the bacterial solute-binding protein 2 family.</text>
</comment>
<dbReference type="PANTHER" id="PTHR46847:SF1">
    <property type="entry name" value="D-ALLOSE-BINDING PERIPLASMIC PROTEIN-RELATED"/>
    <property type="match status" value="1"/>
</dbReference>
<feature type="chain" id="PRO_5039515056" evidence="4">
    <location>
        <begin position="24"/>
        <end position="328"/>
    </location>
</feature>
<feature type="domain" description="Periplasmic binding protein" evidence="5">
    <location>
        <begin position="39"/>
        <end position="297"/>
    </location>
</feature>
<protein>
    <submittedName>
        <fullName evidence="6">Inositol transport system substrate-binding protein</fullName>
    </submittedName>
</protein>
<dbReference type="OrthoDB" id="9769193at2"/>
<evidence type="ECO:0000256" key="2">
    <source>
        <dbReference type="ARBA" id="ARBA00007639"/>
    </source>
</evidence>
<gene>
    <name evidence="6" type="ORF">SAMN02910429_01169</name>
</gene>
<evidence type="ECO:0000259" key="5">
    <source>
        <dbReference type="Pfam" id="PF13407"/>
    </source>
</evidence>
<accession>A0A1H9SAJ1</accession>
<evidence type="ECO:0000313" key="7">
    <source>
        <dbReference type="Proteomes" id="UP000182471"/>
    </source>
</evidence>
<sequence length="328" mass="35790">MKSLKKFLSIILMSCLIIGMFSGCENSSSGSGGSTKVLFLMTDTKDTFRGLLSKAIVKSAKDDGIDLKMVETGESIEEQLKLVKNAKAEGYTAIIMRIADPDVALQMQVASNDIPIIYVNAQPSDTILEPNKYVYVGSAEEQAGLYQAEYAWEKLGKPNSFNAVILEGEKGHSATIGRTTAIKNYFKDNGVDVNYVFVDFCDWDSDETEEKLGIFFNTKQKYDVVFCNNDSMALGAVKALKKHGDSLEKVPVLGVDATADGCQSIKNGEMQFTVLQDANGQAKYAVETSKALSLGKKVSSVKYADKGDKYVWVPFKKIDSSNVSSVSQ</sequence>
<evidence type="ECO:0000313" key="6">
    <source>
        <dbReference type="EMBL" id="SER82030.1"/>
    </source>
</evidence>
<dbReference type="Proteomes" id="UP000182471">
    <property type="component" value="Unassembled WGS sequence"/>
</dbReference>
<dbReference type="EMBL" id="FOGW01000011">
    <property type="protein sequence ID" value="SER82030.1"/>
    <property type="molecule type" value="Genomic_DNA"/>
</dbReference>
<dbReference type="RefSeq" id="WP_034229619.1">
    <property type="nucleotide sequence ID" value="NZ_FOGW01000011.1"/>
</dbReference>
<proteinExistence type="inferred from homology"/>
<organism evidence="6 7">
    <name type="scientific">Lachnobacterium bovis</name>
    <dbReference type="NCBI Taxonomy" id="140626"/>
    <lineage>
        <taxon>Bacteria</taxon>
        <taxon>Bacillati</taxon>
        <taxon>Bacillota</taxon>
        <taxon>Clostridia</taxon>
        <taxon>Lachnospirales</taxon>
        <taxon>Lachnospiraceae</taxon>
        <taxon>Lachnobacterium</taxon>
    </lineage>
</organism>
<dbReference type="PROSITE" id="PS51257">
    <property type="entry name" value="PROKAR_LIPOPROTEIN"/>
    <property type="match status" value="1"/>
</dbReference>
<evidence type="ECO:0000256" key="4">
    <source>
        <dbReference type="SAM" id="SignalP"/>
    </source>
</evidence>